<reference evidence="1" key="1">
    <citation type="submission" date="2019-08" db="EMBL/GenBank/DDBJ databases">
        <authorList>
            <person name="Kucharzyk K."/>
            <person name="Murdoch R.W."/>
            <person name="Higgins S."/>
            <person name="Loffler F."/>
        </authorList>
    </citation>
    <scope>NUCLEOTIDE SEQUENCE</scope>
</reference>
<accession>A0A645C3M7</accession>
<dbReference type="EMBL" id="VSSQ01024636">
    <property type="protein sequence ID" value="MPM72262.1"/>
    <property type="molecule type" value="Genomic_DNA"/>
</dbReference>
<organism evidence="1">
    <name type="scientific">bioreactor metagenome</name>
    <dbReference type="NCBI Taxonomy" id="1076179"/>
    <lineage>
        <taxon>unclassified sequences</taxon>
        <taxon>metagenomes</taxon>
        <taxon>ecological metagenomes</taxon>
    </lineage>
</organism>
<name>A0A645C3M7_9ZZZZ</name>
<dbReference type="AlphaFoldDB" id="A0A645C3M7"/>
<protein>
    <submittedName>
        <fullName evidence="1">Uncharacterized protein</fullName>
    </submittedName>
</protein>
<evidence type="ECO:0000313" key="1">
    <source>
        <dbReference type="EMBL" id="MPM72262.1"/>
    </source>
</evidence>
<sequence length="54" mass="5961">MMPRFSFAQGGTPVEAAQFERILQYNTDYILSIANEGFCLTGVSVSMAFYESGN</sequence>
<proteinExistence type="predicted"/>
<comment type="caution">
    <text evidence="1">The sequence shown here is derived from an EMBL/GenBank/DDBJ whole genome shotgun (WGS) entry which is preliminary data.</text>
</comment>
<gene>
    <name evidence="1" type="ORF">SDC9_119235</name>
</gene>